<comment type="caution">
    <text evidence="1">The sequence shown here is derived from an EMBL/GenBank/DDBJ whole genome shotgun (WGS) entry which is preliminary data.</text>
</comment>
<dbReference type="Proteomes" id="UP001209878">
    <property type="component" value="Unassembled WGS sequence"/>
</dbReference>
<protein>
    <submittedName>
        <fullName evidence="1">Uncharacterized protein</fullName>
    </submittedName>
</protein>
<organism evidence="1 2">
    <name type="scientific">Ridgeia piscesae</name>
    <name type="common">Tubeworm</name>
    <dbReference type="NCBI Taxonomy" id="27915"/>
    <lineage>
        <taxon>Eukaryota</taxon>
        <taxon>Metazoa</taxon>
        <taxon>Spiralia</taxon>
        <taxon>Lophotrochozoa</taxon>
        <taxon>Annelida</taxon>
        <taxon>Polychaeta</taxon>
        <taxon>Sedentaria</taxon>
        <taxon>Canalipalpata</taxon>
        <taxon>Sabellida</taxon>
        <taxon>Siboglinidae</taxon>
        <taxon>Ridgeia</taxon>
    </lineage>
</organism>
<name>A0AAD9PCN5_RIDPI</name>
<sequence length="183" mass="20105">MPPLRHVLAPHFGGASTNIVAPHSHTATYDAFTPIRVVLPVSTIRGLSFVSSLLVQPLSQHCLLTQSLMGDATIFTPTAVCTFNTLLHTRPLSRAGRYQGDPWAAYMMSTTFSFVSVSVTSLTVKMRTLSSSVSSRLASWVRSLSYLDFSYEPSEFFGFLMNSSAVIPVKQQTCWMTDSQSTQ</sequence>
<proteinExistence type="predicted"/>
<evidence type="ECO:0000313" key="1">
    <source>
        <dbReference type="EMBL" id="KAK2192195.1"/>
    </source>
</evidence>
<reference evidence="1" key="1">
    <citation type="journal article" date="2023" name="Mol. Biol. Evol.">
        <title>Third-Generation Sequencing Reveals the Adaptive Role of the Epigenome in Three Deep-Sea Polychaetes.</title>
        <authorList>
            <person name="Perez M."/>
            <person name="Aroh O."/>
            <person name="Sun Y."/>
            <person name="Lan Y."/>
            <person name="Juniper S.K."/>
            <person name="Young C.R."/>
            <person name="Angers B."/>
            <person name="Qian P.Y."/>
        </authorList>
    </citation>
    <scope>NUCLEOTIDE SEQUENCE</scope>
    <source>
        <strain evidence="1">R07B-5</strain>
    </source>
</reference>
<accession>A0AAD9PCN5</accession>
<keyword evidence="2" id="KW-1185">Reference proteome</keyword>
<evidence type="ECO:0000313" key="2">
    <source>
        <dbReference type="Proteomes" id="UP001209878"/>
    </source>
</evidence>
<gene>
    <name evidence="1" type="ORF">NP493_37g09007</name>
</gene>
<dbReference type="EMBL" id="JAODUO010000037">
    <property type="protein sequence ID" value="KAK2192195.1"/>
    <property type="molecule type" value="Genomic_DNA"/>
</dbReference>
<dbReference type="AlphaFoldDB" id="A0AAD9PCN5"/>